<organism evidence="7 8">
    <name type="scientific">Globicatella sulfidifaciens DSM 15739</name>
    <dbReference type="NCBI Taxonomy" id="1121925"/>
    <lineage>
        <taxon>Bacteria</taxon>
        <taxon>Bacillati</taxon>
        <taxon>Bacillota</taxon>
        <taxon>Bacilli</taxon>
        <taxon>Lactobacillales</taxon>
        <taxon>Aerococcaceae</taxon>
        <taxon>Globicatella</taxon>
    </lineage>
</organism>
<accession>A0A1T4PAM4</accession>
<comment type="subcellular location">
    <subcellularLocation>
        <location evidence="6">Cell membrane</location>
        <topology evidence="6">Single-pass membrane protein</topology>
    </subcellularLocation>
    <subcellularLocation>
        <location evidence="1">Membrane</location>
        <topology evidence="1">Single-pass membrane protein</topology>
    </subcellularLocation>
</comment>
<evidence type="ECO:0000313" key="7">
    <source>
        <dbReference type="EMBL" id="SJZ88603.1"/>
    </source>
</evidence>
<dbReference type="AlphaFoldDB" id="A0A1T4PAM4"/>
<dbReference type="InterPro" id="IPR005359">
    <property type="entry name" value="UPF0154"/>
</dbReference>
<dbReference type="EMBL" id="FUWO01000033">
    <property type="protein sequence ID" value="SJZ88603.1"/>
    <property type="molecule type" value="Genomic_DNA"/>
</dbReference>
<name>A0A1T4PAM4_9LACT</name>
<dbReference type="HAMAP" id="MF_00363">
    <property type="entry name" value="UPF0154"/>
    <property type="match status" value="1"/>
</dbReference>
<evidence type="ECO:0000256" key="6">
    <source>
        <dbReference type="HAMAP-Rule" id="MF_00363"/>
    </source>
</evidence>
<sequence length="73" mass="8511">MLPTWAWLIIVVIGIIAGFVGGFFAARRYMMNYFKENPPIDERMITQMMAQMGQKPSKKKVQQILNSMKMQQQ</sequence>
<dbReference type="Proteomes" id="UP000189941">
    <property type="component" value="Unassembled WGS sequence"/>
</dbReference>
<reference evidence="8" key="1">
    <citation type="submission" date="2017-02" db="EMBL/GenBank/DDBJ databases">
        <authorList>
            <person name="Varghese N."/>
            <person name="Submissions S."/>
        </authorList>
    </citation>
    <scope>NUCLEOTIDE SEQUENCE [LARGE SCALE GENOMIC DNA]</scope>
    <source>
        <strain evidence="8">DSM 15739</strain>
    </source>
</reference>
<dbReference type="STRING" id="1121925.SAMN02746011_01997"/>
<comment type="similarity">
    <text evidence="2 6">Belongs to the UPF0154 family.</text>
</comment>
<proteinExistence type="inferred from homology"/>
<keyword evidence="8" id="KW-1185">Reference proteome</keyword>
<feature type="transmembrane region" description="Helical" evidence="6">
    <location>
        <begin position="6"/>
        <end position="26"/>
    </location>
</feature>
<keyword evidence="5 6" id="KW-0472">Membrane</keyword>
<evidence type="ECO:0000256" key="1">
    <source>
        <dbReference type="ARBA" id="ARBA00004167"/>
    </source>
</evidence>
<dbReference type="RefSeq" id="WP_071408700.1">
    <property type="nucleotide sequence ID" value="NZ_FUWO01000033.1"/>
</dbReference>
<dbReference type="Pfam" id="PF03672">
    <property type="entry name" value="UPF0154"/>
    <property type="match status" value="1"/>
</dbReference>
<gene>
    <name evidence="7" type="ORF">SAMN02746011_01997</name>
</gene>
<keyword evidence="4 6" id="KW-1133">Transmembrane helix</keyword>
<evidence type="ECO:0000313" key="8">
    <source>
        <dbReference type="Proteomes" id="UP000189941"/>
    </source>
</evidence>
<keyword evidence="6" id="KW-1003">Cell membrane</keyword>
<evidence type="ECO:0000256" key="2">
    <source>
        <dbReference type="ARBA" id="ARBA00006694"/>
    </source>
</evidence>
<dbReference type="OrthoDB" id="1769076at2"/>
<evidence type="ECO:0000256" key="5">
    <source>
        <dbReference type="ARBA" id="ARBA00023136"/>
    </source>
</evidence>
<dbReference type="GO" id="GO:0005886">
    <property type="term" value="C:plasma membrane"/>
    <property type="evidence" value="ECO:0007669"/>
    <property type="project" value="UniProtKB-SubCell"/>
</dbReference>
<evidence type="ECO:0000256" key="3">
    <source>
        <dbReference type="ARBA" id="ARBA00022692"/>
    </source>
</evidence>
<evidence type="ECO:0000256" key="4">
    <source>
        <dbReference type="ARBA" id="ARBA00022989"/>
    </source>
</evidence>
<keyword evidence="3 6" id="KW-0812">Transmembrane</keyword>
<protein>
    <recommendedName>
        <fullName evidence="6">UPF0154 protein SAMN02746011_01997</fullName>
    </recommendedName>
</protein>